<dbReference type="RefSeq" id="WP_378553559.1">
    <property type="nucleotide sequence ID" value="NZ_JBHSBA010000015.1"/>
</dbReference>
<dbReference type="EMBL" id="JBHSBA010000015">
    <property type="protein sequence ID" value="MFC4127846.1"/>
    <property type="molecule type" value="Genomic_DNA"/>
</dbReference>
<proteinExistence type="predicted"/>
<dbReference type="InterPro" id="IPR025859">
    <property type="entry name" value="AurF/CmlI"/>
</dbReference>
<dbReference type="Gene3D" id="1.10.620.20">
    <property type="entry name" value="Ribonucleotide Reductase, subunit A"/>
    <property type="match status" value="1"/>
</dbReference>
<dbReference type="InterPro" id="IPR009078">
    <property type="entry name" value="Ferritin-like_SF"/>
</dbReference>
<comment type="caution">
    <text evidence="1">The sequence shown here is derived from an EMBL/GenBank/DDBJ whole genome shotgun (WGS) entry which is preliminary data.</text>
</comment>
<dbReference type="Proteomes" id="UP001595767">
    <property type="component" value="Unassembled WGS sequence"/>
</dbReference>
<reference evidence="2" key="1">
    <citation type="journal article" date="2019" name="Int. J. Syst. Evol. Microbiol.">
        <title>The Global Catalogue of Microorganisms (GCM) 10K type strain sequencing project: providing services to taxonomists for standard genome sequencing and annotation.</title>
        <authorList>
            <consortium name="The Broad Institute Genomics Platform"/>
            <consortium name="The Broad Institute Genome Sequencing Center for Infectious Disease"/>
            <person name="Wu L."/>
            <person name="Ma J."/>
        </authorList>
    </citation>
    <scope>NUCLEOTIDE SEQUENCE [LARGE SCALE GENOMIC DNA]</scope>
    <source>
        <strain evidence="2">CGMCC 4.7204</strain>
    </source>
</reference>
<evidence type="ECO:0000313" key="2">
    <source>
        <dbReference type="Proteomes" id="UP001595767"/>
    </source>
</evidence>
<sequence length="322" mass="36740">MELTSEQTFDETVKTLSEASVTVHFDAFTDIAWDNPDYAISWTDPRWVLPAVDPLGRHPWYQALPVERQIEIGIWRQANVCKVGRTFEEILIGGIMAFAITLPNGRPEFRYITHEATEECHHTQMFQEFVNRSGADVPGARRLFRRAGPFISLAGQFTPALFWAGVLAGEEPIDHIQKAYLRSDVELHPLIERIMQIHVAEEARHISFAHRYLRETVATFRPVRRLLLSLAFPLIMRVLCDVIVIPPKEMTEELGIPKNVIREAFWDHPDSARQLRDVFADVRALATDAGLMNPIARLLWRSLGIDGPASRYRSEPARRAVA</sequence>
<dbReference type="InterPro" id="IPR012348">
    <property type="entry name" value="RNR-like"/>
</dbReference>
<keyword evidence="2" id="KW-1185">Reference proteome</keyword>
<organism evidence="1 2">
    <name type="scientific">Nocardia rhizosphaerae</name>
    <dbReference type="NCBI Taxonomy" id="1691571"/>
    <lineage>
        <taxon>Bacteria</taxon>
        <taxon>Bacillati</taxon>
        <taxon>Actinomycetota</taxon>
        <taxon>Actinomycetes</taxon>
        <taxon>Mycobacteriales</taxon>
        <taxon>Nocardiaceae</taxon>
        <taxon>Nocardia</taxon>
    </lineage>
</organism>
<dbReference type="SUPFAM" id="SSF47240">
    <property type="entry name" value="Ferritin-like"/>
    <property type="match status" value="1"/>
</dbReference>
<name>A0ABV8LAF8_9NOCA</name>
<evidence type="ECO:0000313" key="1">
    <source>
        <dbReference type="EMBL" id="MFC4127846.1"/>
    </source>
</evidence>
<dbReference type="Pfam" id="PF11583">
    <property type="entry name" value="AurF"/>
    <property type="match status" value="1"/>
</dbReference>
<accession>A0ABV8LAF8</accession>
<gene>
    <name evidence="1" type="ORF">ACFOW8_23245</name>
</gene>
<protein>
    <submittedName>
        <fullName evidence="1">Diiron oxygenase</fullName>
    </submittedName>
</protein>